<dbReference type="Gene3D" id="2.120.10.30">
    <property type="entry name" value="TolB, C-terminal domain"/>
    <property type="match status" value="2"/>
</dbReference>
<evidence type="ECO:0000256" key="4">
    <source>
        <dbReference type="ARBA" id="ARBA00032284"/>
    </source>
</evidence>
<dbReference type="Pfam" id="PF00326">
    <property type="entry name" value="Peptidase_S9"/>
    <property type="match status" value="1"/>
</dbReference>
<keyword evidence="2" id="KW-0645">Protease</keyword>
<evidence type="ECO:0000313" key="11">
    <source>
        <dbReference type="Proteomes" id="UP000315648"/>
    </source>
</evidence>
<evidence type="ECO:0000256" key="7">
    <source>
        <dbReference type="SAM" id="MobiDB-lite"/>
    </source>
</evidence>
<dbReference type="SUPFAM" id="SSF82171">
    <property type="entry name" value="DPP6 N-terminal domain-like"/>
    <property type="match status" value="1"/>
</dbReference>
<dbReference type="AlphaFoldDB" id="A0A556QQY4"/>
<dbReference type="InterPro" id="IPR011042">
    <property type="entry name" value="6-blade_b-propeller_TolB-like"/>
</dbReference>
<dbReference type="Gene3D" id="3.40.50.1820">
    <property type="entry name" value="alpha/beta hydrolase"/>
    <property type="match status" value="1"/>
</dbReference>
<evidence type="ECO:0000256" key="2">
    <source>
        <dbReference type="ARBA" id="ARBA00022825"/>
    </source>
</evidence>
<feature type="compositionally biased region" description="Pro residues" evidence="7">
    <location>
        <begin position="182"/>
        <end position="191"/>
    </location>
</feature>
<evidence type="ECO:0000259" key="9">
    <source>
        <dbReference type="Pfam" id="PF00326"/>
    </source>
</evidence>
<evidence type="ECO:0000256" key="5">
    <source>
        <dbReference type="ARBA" id="ARBA00032596"/>
    </source>
</evidence>
<dbReference type="PANTHER" id="PTHR42776">
    <property type="entry name" value="SERINE PEPTIDASE S9 FAMILY MEMBER"/>
    <property type="match status" value="1"/>
</dbReference>
<evidence type="ECO:0000313" key="10">
    <source>
        <dbReference type="EMBL" id="TSJ79051.1"/>
    </source>
</evidence>
<evidence type="ECO:0000256" key="3">
    <source>
        <dbReference type="ARBA" id="ARBA00022990"/>
    </source>
</evidence>
<dbReference type="GO" id="GO:0006508">
    <property type="term" value="P:proteolysis"/>
    <property type="evidence" value="ECO:0007669"/>
    <property type="project" value="InterPro"/>
</dbReference>
<organism evidence="10 11">
    <name type="scientific">Rariglobus hedericola</name>
    <dbReference type="NCBI Taxonomy" id="2597822"/>
    <lineage>
        <taxon>Bacteria</taxon>
        <taxon>Pseudomonadati</taxon>
        <taxon>Verrucomicrobiota</taxon>
        <taxon>Opitutia</taxon>
        <taxon>Opitutales</taxon>
        <taxon>Opitutaceae</taxon>
        <taxon>Rariglobus</taxon>
    </lineage>
</organism>
<dbReference type="Proteomes" id="UP000315648">
    <property type="component" value="Unassembled WGS sequence"/>
</dbReference>
<dbReference type="SUPFAM" id="SSF53474">
    <property type="entry name" value="alpha/beta-Hydrolases"/>
    <property type="match status" value="1"/>
</dbReference>
<keyword evidence="1" id="KW-0378">Hydrolase</keyword>
<evidence type="ECO:0000256" key="8">
    <source>
        <dbReference type="SAM" id="SignalP"/>
    </source>
</evidence>
<dbReference type="GO" id="GO:0004252">
    <property type="term" value="F:serine-type endopeptidase activity"/>
    <property type="evidence" value="ECO:0007669"/>
    <property type="project" value="InterPro"/>
</dbReference>
<gene>
    <name evidence="10" type="ORF">FPL22_07075</name>
</gene>
<comment type="caution">
    <text evidence="10">The sequence shown here is derived from an EMBL/GenBank/DDBJ whole genome shotgun (WGS) entry which is preliminary data.</text>
</comment>
<evidence type="ECO:0000256" key="6">
    <source>
        <dbReference type="ARBA" id="ARBA00045885"/>
    </source>
</evidence>
<keyword evidence="3" id="KW-0007">Acetylation</keyword>
<feature type="signal peptide" evidence="8">
    <location>
        <begin position="1"/>
        <end position="20"/>
    </location>
</feature>
<dbReference type="PANTHER" id="PTHR42776:SF27">
    <property type="entry name" value="DIPEPTIDYL PEPTIDASE FAMILY MEMBER 6"/>
    <property type="match status" value="1"/>
</dbReference>
<sequence>MRFPFTPIWAFALLCTALIAEPIDTLITASDLLKISYPASPVISPDGQKIAYTVRTMEAPDSGDIAYRNRLWLASVDGDIAPRELLAAGTNAHQPAWHPSGDRIAYVRPEADDRARIWVLPLNGSDAYAVTPPLRDAATPLWSPDGTRLLFTATVTYDEVKTSLEKNKSAVTSPAWALEKPALPPAPPQPVDPKTAAKPDAKKPAPAKPVPPPAPPSPDGTLTDRRSWLSLNENRDNPAVSHRLDLTTSPDADDHPRFTHLFVVERAGAAPIDLTPGYRSHTHATWSPDGKTIVCNGPSSDTEHPDRINTTQLFILNADGTGFRPLLASDDYSLDYPVVSPDGTQVAFTAQPDKDPADLSYGQTRIATASLDAPKLKLLTEKFDRSADRPQWSADGKFLYFTAETNGGLALHRMASSGGNPERITSTDTWVSSWSAGKDDLAMVIGRSTNPGELYRTRLTGKSSRILTSHNSEWLRDKKTSSPERRKLKQPDGTEIEYWVVKPPYLEGGFYYPLLVMVHGGPASMWGPGNPSVWHDIQFFAARGYGVVYVNPRGSSGYGAKFQRASFQNWGPGPAGDVLAAATAVAKENWVDSDRQVILGGSYGGYLTAWIISTDQRFKAAVAARGVYDLTTFLGEGDAWPLVPWHFGGYPWQPEIRKLLDAQSPITRADSIRTPLLIKQNDADHQTGTAQGELLYRSLKILKRPVELVRYPRASHNLSRSGEPAQRIDRLVRFDEFFQRFIGTPAQPIPLPPIPPAPSPTPTPPPASKPPEEKDKKAPAPDMMMMSGS</sequence>
<dbReference type="InterPro" id="IPR002471">
    <property type="entry name" value="Pept_S9_AS"/>
</dbReference>
<proteinExistence type="predicted"/>
<dbReference type="InterPro" id="IPR001375">
    <property type="entry name" value="Peptidase_S9_cat"/>
</dbReference>
<name>A0A556QQY4_9BACT</name>
<evidence type="ECO:0000256" key="1">
    <source>
        <dbReference type="ARBA" id="ARBA00022801"/>
    </source>
</evidence>
<comment type="function">
    <text evidence="6">This enzyme catalyzes the hydrolysis of the N-terminal peptide bond of an N-acetylated peptide to generate an N-acetylated amino acid and a peptide with a free N-terminus. It preferentially cleaves off Ac-Ala, Ac-Met and Ac-Ser. Also, involved in the degradation of oxidized and glycated proteins.</text>
</comment>
<feature type="region of interest" description="Disordered" evidence="7">
    <location>
        <begin position="179"/>
        <end position="254"/>
    </location>
</feature>
<feature type="compositionally biased region" description="Pro residues" evidence="7">
    <location>
        <begin position="206"/>
        <end position="218"/>
    </location>
</feature>
<protein>
    <recommendedName>
        <fullName evidence="5">Acyl-peptide hydrolase</fullName>
    </recommendedName>
    <alternativeName>
        <fullName evidence="4">Acylaminoacyl-peptidase</fullName>
    </alternativeName>
</protein>
<dbReference type="EMBL" id="VMBG01000001">
    <property type="protein sequence ID" value="TSJ79051.1"/>
    <property type="molecule type" value="Genomic_DNA"/>
</dbReference>
<accession>A0A556QQY4</accession>
<feature type="domain" description="Peptidase S9 prolyl oligopeptidase catalytic" evidence="9">
    <location>
        <begin position="533"/>
        <end position="742"/>
    </location>
</feature>
<dbReference type="InterPro" id="IPR011659">
    <property type="entry name" value="WD40"/>
</dbReference>
<dbReference type="RefSeq" id="WP_144229394.1">
    <property type="nucleotide sequence ID" value="NZ_CBCRVV010000005.1"/>
</dbReference>
<dbReference type="Pfam" id="PF07676">
    <property type="entry name" value="PD40"/>
    <property type="match status" value="4"/>
</dbReference>
<dbReference type="PROSITE" id="PS00708">
    <property type="entry name" value="PRO_ENDOPEP_SER"/>
    <property type="match status" value="1"/>
</dbReference>
<feature type="compositionally biased region" description="Pro residues" evidence="7">
    <location>
        <begin position="747"/>
        <end position="769"/>
    </location>
</feature>
<keyword evidence="11" id="KW-1185">Reference proteome</keyword>
<reference evidence="10 11" key="1">
    <citation type="submission" date="2019-07" db="EMBL/GenBank/DDBJ databases">
        <title>Description of 53C-WASEF.</title>
        <authorList>
            <person name="Pitt A."/>
            <person name="Hahn M.W."/>
        </authorList>
    </citation>
    <scope>NUCLEOTIDE SEQUENCE [LARGE SCALE GENOMIC DNA]</scope>
    <source>
        <strain evidence="10 11">53C-WASEF</strain>
    </source>
</reference>
<dbReference type="OrthoDB" id="108903at2"/>
<feature type="chain" id="PRO_5022243809" description="Acyl-peptide hydrolase" evidence="8">
    <location>
        <begin position="21"/>
        <end position="789"/>
    </location>
</feature>
<feature type="compositionally biased region" description="Basic and acidic residues" evidence="7">
    <location>
        <begin position="770"/>
        <end position="779"/>
    </location>
</feature>
<keyword evidence="2" id="KW-0720">Serine protease</keyword>
<keyword evidence="8" id="KW-0732">Signal</keyword>
<feature type="region of interest" description="Disordered" evidence="7">
    <location>
        <begin position="744"/>
        <end position="789"/>
    </location>
</feature>
<dbReference type="InterPro" id="IPR029058">
    <property type="entry name" value="AB_hydrolase_fold"/>
</dbReference>